<dbReference type="Gene3D" id="3.40.50.1010">
    <property type="entry name" value="5'-nuclease"/>
    <property type="match status" value="1"/>
</dbReference>
<evidence type="ECO:0000313" key="26">
    <source>
        <dbReference type="Ensembl" id="ENSACDP00005013313.1"/>
    </source>
</evidence>
<dbReference type="Proteomes" id="UP000694521">
    <property type="component" value="Unplaced"/>
</dbReference>
<keyword evidence="15" id="KW-0007">Acetylation</keyword>
<feature type="domain" description="XPG N-terminal" evidence="25">
    <location>
        <begin position="165"/>
        <end position="263"/>
    </location>
</feature>
<dbReference type="FunFam" id="3.40.50.1010:FF:000111">
    <property type="entry name" value="Exonuclease 1"/>
    <property type="match status" value="1"/>
</dbReference>
<dbReference type="GO" id="GO:0006310">
    <property type="term" value="P:DNA recombination"/>
    <property type="evidence" value="ECO:0007669"/>
    <property type="project" value="TreeGrafter"/>
</dbReference>
<feature type="compositionally biased region" description="Polar residues" evidence="23">
    <location>
        <begin position="612"/>
        <end position="640"/>
    </location>
</feature>
<dbReference type="InterPro" id="IPR006085">
    <property type="entry name" value="XPG_DNA_repair_N"/>
</dbReference>
<dbReference type="InterPro" id="IPR037315">
    <property type="entry name" value="EXO1_H3TH"/>
</dbReference>
<evidence type="ECO:0000256" key="5">
    <source>
        <dbReference type="ARBA" id="ARBA00022722"/>
    </source>
</evidence>
<dbReference type="AlphaFoldDB" id="A0A8B9E0Q9"/>
<evidence type="ECO:0000313" key="27">
    <source>
        <dbReference type="Proteomes" id="UP000694521"/>
    </source>
</evidence>
<evidence type="ECO:0000256" key="14">
    <source>
        <dbReference type="ARBA" id="ARBA00022881"/>
    </source>
</evidence>
<evidence type="ECO:0000256" key="6">
    <source>
        <dbReference type="ARBA" id="ARBA00022723"/>
    </source>
</evidence>
<feature type="domain" description="XPG-I" evidence="24">
    <location>
        <begin position="302"/>
        <end position="372"/>
    </location>
</feature>
<evidence type="ECO:0000256" key="13">
    <source>
        <dbReference type="ARBA" id="ARBA00022859"/>
    </source>
</evidence>
<name>A0A8B9E0Q9_ANSCY</name>
<keyword evidence="9 22" id="KW-0228">DNA excision</keyword>
<keyword evidence="13" id="KW-0391">Immunity</keyword>
<organism evidence="26 27">
    <name type="scientific">Anser cygnoides</name>
    <name type="common">Swan goose</name>
    <dbReference type="NCBI Taxonomy" id="8845"/>
    <lineage>
        <taxon>Eukaryota</taxon>
        <taxon>Metazoa</taxon>
        <taxon>Chordata</taxon>
        <taxon>Craniata</taxon>
        <taxon>Vertebrata</taxon>
        <taxon>Euteleostomi</taxon>
        <taxon>Archelosauria</taxon>
        <taxon>Archosauria</taxon>
        <taxon>Dinosauria</taxon>
        <taxon>Saurischia</taxon>
        <taxon>Theropoda</taxon>
        <taxon>Coelurosauria</taxon>
        <taxon>Aves</taxon>
        <taxon>Neognathae</taxon>
        <taxon>Galloanserae</taxon>
        <taxon>Anseriformes</taxon>
        <taxon>Anatidae</taxon>
        <taxon>Anserinae</taxon>
        <taxon>Anser</taxon>
    </lineage>
</organism>
<keyword evidence="5 22" id="KW-0540">Nuclease</keyword>
<evidence type="ECO:0000256" key="7">
    <source>
        <dbReference type="ARBA" id="ARBA00022759"/>
    </source>
</evidence>
<evidence type="ECO:0000256" key="18">
    <source>
        <dbReference type="ARBA" id="ARBA00023242"/>
    </source>
</evidence>
<dbReference type="PROSITE" id="PS00841">
    <property type="entry name" value="XPG_1"/>
    <property type="match status" value="1"/>
</dbReference>
<dbReference type="EC" id="3.1.-.-" evidence="22"/>
<keyword evidence="14 22" id="KW-0267">Excision nuclease</keyword>
<dbReference type="SMART" id="SM00279">
    <property type="entry name" value="HhH2"/>
    <property type="match status" value="1"/>
</dbReference>
<evidence type="ECO:0000256" key="12">
    <source>
        <dbReference type="ARBA" id="ARBA00022842"/>
    </source>
</evidence>
<keyword evidence="10 22" id="KW-0378">Hydrolase</keyword>
<keyword evidence="7" id="KW-0255">Endonuclease</keyword>
<dbReference type="InterPro" id="IPR044752">
    <property type="entry name" value="PIN-like_EXO1"/>
</dbReference>
<dbReference type="SUPFAM" id="SSF47807">
    <property type="entry name" value="5' to 3' exonuclease, C-terminal subdomain"/>
    <property type="match status" value="1"/>
</dbReference>
<accession>A0A8B9E0Q9</accession>
<dbReference type="CDD" id="cd09908">
    <property type="entry name" value="H3TH_EXO1"/>
    <property type="match status" value="1"/>
</dbReference>
<evidence type="ECO:0000256" key="11">
    <source>
        <dbReference type="ARBA" id="ARBA00022839"/>
    </source>
</evidence>
<evidence type="ECO:0000256" key="20">
    <source>
        <dbReference type="ARBA" id="ARBA00057694"/>
    </source>
</evidence>
<dbReference type="GO" id="GO:0003677">
    <property type="term" value="F:DNA binding"/>
    <property type="evidence" value="ECO:0007669"/>
    <property type="project" value="UniProtKB-UniRule"/>
</dbReference>
<feature type="region of interest" description="Disordered" evidence="23">
    <location>
        <begin position="818"/>
        <end position="848"/>
    </location>
</feature>
<protein>
    <recommendedName>
        <fullName evidence="3 22">Exonuclease 1</fullName>
        <ecNumber evidence="22">3.1.-.-</ecNumber>
    </recommendedName>
</protein>
<dbReference type="InterPro" id="IPR036279">
    <property type="entry name" value="5-3_exonuclease_C_sf"/>
</dbReference>
<dbReference type="GO" id="GO:0006298">
    <property type="term" value="P:mismatch repair"/>
    <property type="evidence" value="ECO:0007669"/>
    <property type="project" value="TreeGrafter"/>
</dbReference>
<comment type="cofactor">
    <cofactor evidence="22">
        <name>Mg(2+)</name>
        <dbReference type="ChEBI" id="CHEBI:18420"/>
    </cofactor>
    <text evidence="22">Binds 2 magnesium ions per subunit. They probably participate in the reaction catalyzed by the enzyme. May bind an additional third magnesium ion after substrate binding.</text>
</comment>
<keyword evidence="6 22" id="KW-0479">Metal-binding</keyword>
<feature type="region of interest" description="Disordered" evidence="23">
    <location>
        <begin position="1"/>
        <end position="87"/>
    </location>
</feature>
<feature type="region of interest" description="Disordered" evidence="23">
    <location>
        <begin position="605"/>
        <end position="640"/>
    </location>
</feature>
<keyword evidence="8 22" id="KW-0227">DNA damage</keyword>
<evidence type="ECO:0000256" key="22">
    <source>
        <dbReference type="RuleBase" id="RU910737"/>
    </source>
</evidence>
<dbReference type="PRINTS" id="PR00853">
    <property type="entry name" value="XPGRADSUPER"/>
</dbReference>
<evidence type="ECO:0000256" key="23">
    <source>
        <dbReference type="SAM" id="MobiDB-lite"/>
    </source>
</evidence>
<evidence type="ECO:0000256" key="19">
    <source>
        <dbReference type="ARBA" id="ARBA00023254"/>
    </source>
</evidence>
<dbReference type="Gene3D" id="1.10.150.20">
    <property type="entry name" value="5' to 3' exonuclease, C-terminal subdomain"/>
    <property type="match status" value="1"/>
</dbReference>
<sequence length="972" mass="107343">MPSTAMARPLRDVAHTLLQAQTSTTAGRRRYRTPTPTPQPPERARPRPPKWRPFRSGRGSFPPRRLAGHAGGCSPPRGGRGEGLSARCLKAPGGRRAGSAWASLFPRSEAAARGAGGGCGAASSPPGQRLGAGAAARVFGGHRARRGWGPGKRFGLPRSGAGSAMGIQGLLQFLKEAAEPAHVKKYRGQAVAVDTYCWMHKGAYACAEKLAKGEPTDHYVAFCMKLVDMLLSFGIKPILVFDGCTLPSKKEVEKARREKRQAGLLKGKQLLREGKLSEARECFARSVNVTHAMAHEVIKAARNHGVDCIVAPYEADAQLAYLNKAGLVQAIITEDSDLLAFGCKKVFLKIDKFGNGLEIDQARLGNCKQLGNLFTEEKFRYMCILSGCDYLPSIHGIGLVKACKLLKLANNPDIIKVIKKMGHYLKMNITVSEEYIQGFTRANNTFLYQLVFDPVNRKLVPLNTYTDDIDPETLIYAGRHFGDTTAFQIAIGNIDIDTMERIDNYNPDTAQPMQQRSRDWNDRHANHINSIWSRDYKLGPSTDTVPHITHLPEKSTTKGTEKKISIKGLKLPGKELLAKRRRSDLEELSDGDLLNQYSFSKAKKFKEESDENAQPQNNVSAIRSSDFSGNSATKENSNSLPRVRNTFASFLQRKNKQRDAVVVPGTRSRFFCNEADELDCRAKDDSDQIQDVEGDCKKQEAKHVAEDTPLFSGTEKTRTTSSLPGETQKSCFRWFSSLGNNSGNPFLSHIVSSQHSDQQRSNCVASQADDINGVQEESGVVCESDEESSPLTEMNCSSQSQGSCGPSECNLESPKTPHVCNNSETEEFSSTSKLADNRRTQRPPVTSAVQTDRKNMVVKIKVPGLHKSSSVGSHIVTKLKPLIPAKVSGLRKKLSPVQKRNHCDAENKLGLQATISELWKNFQFKRDYEKLPSCKKSDPLSPIKDNIQLTPETEEEIFNHLEHSHVQRAIFQ</sequence>
<keyword evidence="11 22" id="KW-0269">Exonuclease</keyword>
<feature type="compositionally biased region" description="Basic residues" evidence="23">
    <location>
        <begin position="46"/>
        <end position="55"/>
    </location>
</feature>
<feature type="region of interest" description="Disordered" evidence="23">
    <location>
        <begin position="546"/>
        <end position="565"/>
    </location>
</feature>
<comment type="subcellular location">
    <subcellularLocation>
        <location evidence="1 22">Nucleus</location>
    </subcellularLocation>
</comment>
<evidence type="ECO:0000256" key="2">
    <source>
        <dbReference type="ARBA" id="ARBA00010563"/>
    </source>
</evidence>
<keyword evidence="16 22" id="KW-0238">DNA-binding</keyword>
<keyword evidence="19" id="KW-0469">Meiosis</keyword>
<dbReference type="SUPFAM" id="SSF88723">
    <property type="entry name" value="PIN domain-like"/>
    <property type="match status" value="1"/>
</dbReference>
<evidence type="ECO:0000256" key="4">
    <source>
        <dbReference type="ARBA" id="ARBA00022553"/>
    </source>
</evidence>
<keyword evidence="12 22" id="KW-0460">Magnesium</keyword>
<dbReference type="CDD" id="cd09857">
    <property type="entry name" value="PIN_EXO1"/>
    <property type="match status" value="1"/>
</dbReference>
<comment type="function">
    <text evidence="20">5'-&gt;3' double-stranded DNA exonuclease which may also possess a cryptic 3'-&gt;5' double-stranded DNA exonuclease activity. Functions in DNA mismatch repair (MMR) to excise mismatch-containing DNA tracts directed by strand breaks located either 5' or 3' to the mismatch. Also exhibits endonuclease activity against 5'-overhanging flap structures similar to those generated by displacement synthesis when DNA polymerase encounters the 5'-end of a downstream Okazaki fragment. Required for somatic hypermutation (SHM) and class switch recombination (CSR) of immunoglobulin genes. Essential for male and female meiosis.</text>
</comment>
<evidence type="ECO:0000259" key="24">
    <source>
        <dbReference type="SMART" id="SM00484"/>
    </source>
</evidence>
<dbReference type="InterPro" id="IPR008918">
    <property type="entry name" value="HhH2"/>
</dbReference>
<dbReference type="InterPro" id="IPR006086">
    <property type="entry name" value="XPG-I_dom"/>
</dbReference>
<evidence type="ECO:0000256" key="9">
    <source>
        <dbReference type="ARBA" id="ARBA00022769"/>
    </source>
</evidence>
<keyword evidence="17 22" id="KW-0234">DNA repair</keyword>
<dbReference type="PROSITE" id="PS00842">
    <property type="entry name" value="XPG_2"/>
    <property type="match status" value="1"/>
</dbReference>
<dbReference type="InterPro" id="IPR006084">
    <property type="entry name" value="XPG/Rad2"/>
</dbReference>
<dbReference type="FunFam" id="1.10.150.20:FF:000011">
    <property type="entry name" value="exonuclease 1"/>
    <property type="match status" value="1"/>
</dbReference>
<comment type="similarity">
    <text evidence="2 22">Belongs to the XPG/RAD2 endonuclease family. EXO1 subfamily.</text>
</comment>
<evidence type="ECO:0000256" key="8">
    <source>
        <dbReference type="ARBA" id="ARBA00022763"/>
    </source>
</evidence>
<dbReference type="Pfam" id="PF00752">
    <property type="entry name" value="XPG_N"/>
    <property type="match status" value="1"/>
</dbReference>
<evidence type="ECO:0000256" key="3">
    <source>
        <dbReference type="ARBA" id="ARBA00020324"/>
    </source>
</evidence>
<reference evidence="26" key="1">
    <citation type="submission" date="2025-08" db="UniProtKB">
        <authorList>
            <consortium name="Ensembl"/>
        </authorList>
    </citation>
    <scope>IDENTIFICATION</scope>
</reference>
<keyword evidence="18 22" id="KW-0539">Nucleus</keyword>
<dbReference type="SMART" id="SM00485">
    <property type="entry name" value="XPGN"/>
    <property type="match status" value="1"/>
</dbReference>
<dbReference type="GO" id="GO:0051321">
    <property type="term" value="P:meiotic cell cycle"/>
    <property type="evidence" value="ECO:0007669"/>
    <property type="project" value="UniProtKB-KW"/>
</dbReference>
<evidence type="ECO:0000256" key="15">
    <source>
        <dbReference type="ARBA" id="ARBA00022990"/>
    </source>
</evidence>
<feature type="compositionally biased region" description="Basic and acidic residues" evidence="23">
    <location>
        <begin position="550"/>
        <end position="564"/>
    </location>
</feature>
<dbReference type="Ensembl" id="ENSACDT00005016054.1">
    <property type="protein sequence ID" value="ENSACDP00005013313.1"/>
    <property type="gene ID" value="ENSACDG00005009803.1"/>
</dbReference>
<dbReference type="GO" id="GO:0035312">
    <property type="term" value="F:5'-3' DNA exonuclease activity"/>
    <property type="evidence" value="ECO:0007669"/>
    <property type="project" value="UniProtKB-UniRule"/>
</dbReference>
<keyword evidence="27" id="KW-1185">Reference proteome</keyword>
<dbReference type="GO" id="GO:0046872">
    <property type="term" value="F:metal ion binding"/>
    <property type="evidence" value="ECO:0007669"/>
    <property type="project" value="UniProtKB-UniRule"/>
</dbReference>
<dbReference type="PANTHER" id="PTHR11081">
    <property type="entry name" value="FLAP ENDONUCLEASE FAMILY MEMBER"/>
    <property type="match status" value="1"/>
</dbReference>
<reference evidence="26" key="2">
    <citation type="submission" date="2025-09" db="UniProtKB">
        <authorList>
            <consortium name="Ensembl"/>
        </authorList>
    </citation>
    <scope>IDENTIFICATION</scope>
</reference>
<dbReference type="InterPro" id="IPR019974">
    <property type="entry name" value="XPG_CS"/>
</dbReference>
<dbReference type="Pfam" id="PF00867">
    <property type="entry name" value="XPG_I"/>
    <property type="match status" value="1"/>
</dbReference>
<comment type="subunit">
    <text evidence="21">Interacts with the MLH1-PMS2 heterodimer via MLH1. Interacts with MSH3. Interacts with the MSH2-MSH6 heterodimer via MSH2, and this interaction may increase the processivity of the 5'-&gt;3' exonuclease activity. Interacts with PCNA, and this interaction may both stimulate the cryptic 3'-&gt;5' exonuclease activity and suppress the 5'-&gt;3' exonuclease activity. Interacts with WRN, and this interaction stimulates both the 5'-&gt;3' exonuclease activity and cleavage of 5'-overhanging flap structures. Interacts with RECQL/RECQ1, and this interaction stimulates cleavage of 5'-overhanging flap structures. Interacts with DNA helicase ZGRF1; the interaction is increased following DNA damage induction.</text>
</comment>
<evidence type="ECO:0000259" key="25">
    <source>
        <dbReference type="SMART" id="SM00485"/>
    </source>
</evidence>
<dbReference type="OrthoDB" id="26491at2759"/>
<dbReference type="GO" id="GO:0005634">
    <property type="term" value="C:nucleus"/>
    <property type="evidence" value="ECO:0007669"/>
    <property type="project" value="UniProtKB-SubCell"/>
</dbReference>
<evidence type="ECO:0000256" key="21">
    <source>
        <dbReference type="ARBA" id="ARBA00064664"/>
    </source>
</evidence>
<evidence type="ECO:0000256" key="1">
    <source>
        <dbReference type="ARBA" id="ARBA00004123"/>
    </source>
</evidence>
<dbReference type="GO" id="GO:0017108">
    <property type="term" value="F:5'-flap endonuclease activity"/>
    <property type="evidence" value="ECO:0007669"/>
    <property type="project" value="TreeGrafter"/>
</dbReference>
<dbReference type="SMART" id="SM00484">
    <property type="entry name" value="XPGI"/>
    <property type="match status" value="1"/>
</dbReference>
<evidence type="ECO:0000256" key="17">
    <source>
        <dbReference type="ARBA" id="ARBA00023204"/>
    </source>
</evidence>
<proteinExistence type="inferred from homology"/>
<dbReference type="InterPro" id="IPR029060">
    <property type="entry name" value="PIN-like_dom_sf"/>
</dbReference>
<keyword evidence="4" id="KW-0597">Phosphoprotein</keyword>
<dbReference type="GO" id="GO:0002376">
    <property type="term" value="P:immune system process"/>
    <property type="evidence" value="ECO:0007669"/>
    <property type="project" value="UniProtKB-KW"/>
</dbReference>
<evidence type="ECO:0000256" key="16">
    <source>
        <dbReference type="ARBA" id="ARBA00023125"/>
    </source>
</evidence>
<evidence type="ECO:0000256" key="10">
    <source>
        <dbReference type="ARBA" id="ARBA00022801"/>
    </source>
</evidence>
<dbReference type="PANTHER" id="PTHR11081:SF8">
    <property type="entry name" value="EXONUCLEASE 1"/>
    <property type="match status" value="1"/>
</dbReference>